<gene>
    <name evidence="2" type="ORF">ABS361_22700</name>
</gene>
<organism evidence="2">
    <name type="scientific">Methyloraptor flagellatus</name>
    <dbReference type="NCBI Taxonomy" id="3162530"/>
    <lineage>
        <taxon>Bacteria</taxon>
        <taxon>Pseudomonadati</taxon>
        <taxon>Pseudomonadota</taxon>
        <taxon>Alphaproteobacteria</taxon>
        <taxon>Hyphomicrobiales</taxon>
        <taxon>Ancalomicrobiaceae</taxon>
        <taxon>Methyloraptor</taxon>
    </lineage>
</organism>
<keyword evidence="1" id="KW-0732">Signal</keyword>
<geneLocation type="plasmid" evidence="2">
    <name>p_s20</name>
</geneLocation>
<keyword evidence="2" id="KW-0614">Plasmid</keyword>
<evidence type="ECO:0000256" key="1">
    <source>
        <dbReference type="SAM" id="SignalP"/>
    </source>
</evidence>
<reference evidence="2" key="1">
    <citation type="submission" date="2024-06" db="EMBL/GenBank/DDBJ databases">
        <title>Methylostella associata gen. nov., sp. nov., a novel Ancalomicrobiaceae-affiliated facultatively methylotrophic bacteria that feed on methanotrophs of the genus Methylococcus.</title>
        <authorList>
            <person name="Saltykova V."/>
            <person name="Danilova O.V."/>
            <person name="Oshkin I.Y."/>
            <person name="Belova S.E."/>
            <person name="Pimenov N.V."/>
            <person name="Dedysh S.N."/>
        </authorList>
    </citation>
    <scope>NUCLEOTIDE SEQUENCE</scope>
    <source>
        <strain evidence="2">S20</strain>
        <plasmid evidence="2">p_s20</plasmid>
    </source>
</reference>
<dbReference type="EMBL" id="CP158569">
    <property type="protein sequence ID" value="XBY47022.1"/>
    <property type="molecule type" value="Genomic_DNA"/>
</dbReference>
<protein>
    <recommendedName>
        <fullName evidence="3">DUF1566 domain-containing protein</fullName>
    </recommendedName>
</protein>
<dbReference type="AlphaFoldDB" id="A0AAU7XFT7"/>
<dbReference type="KEGG" id="mflg:ABS361_22700"/>
<sequence length="322" mass="34830">MRFSVNMLYVLIYSSLSLVATRPALAGEWFDASETLSFFTDTVNRTQDFTKNGKGWRMPDFGTVSQAIDTVKIERNVWLGRMDPMAAVTKIVAPVVVMAQVGAVFEAAAASPFITTSCIAQPELCVLVVAGAGVLGFVYEQVWSSAVNKAADIAFVQNGESSYVPSEPSTALEAPGHAEWRVVFSASGSGNMLGSSAVTDDMKVCGNPTASNRLDDIFQDRIIDLVLKGIKNAYMCGAERIEKPDSKRRYAQISCSMQMKNGRSNGPDRNYAAAPGALLGTSSMTFGYLIEKIDDDHFSERGDVIVQGSQATTTVMTFERCK</sequence>
<accession>A0AAU7XFT7</accession>
<evidence type="ECO:0000313" key="2">
    <source>
        <dbReference type="EMBL" id="XBY47022.1"/>
    </source>
</evidence>
<proteinExistence type="predicted"/>
<dbReference type="RefSeq" id="WP_407052107.1">
    <property type="nucleotide sequence ID" value="NZ_CP158569.1"/>
</dbReference>
<feature type="signal peptide" evidence="1">
    <location>
        <begin position="1"/>
        <end position="26"/>
    </location>
</feature>
<feature type="chain" id="PRO_5043784114" description="DUF1566 domain-containing protein" evidence="1">
    <location>
        <begin position="27"/>
        <end position="322"/>
    </location>
</feature>
<name>A0AAU7XFT7_9HYPH</name>
<evidence type="ECO:0008006" key="3">
    <source>
        <dbReference type="Google" id="ProtNLM"/>
    </source>
</evidence>